<dbReference type="Proteomes" id="UP000694920">
    <property type="component" value="Unplaced"/>
</dbReference>
<evidence type="ECO:0000313" key="1">
    <source>
        <dbReference type="Proteomes" id="UP000694920"/>
    </source>
</evidence>
<name>A0AAJ7BW68_CEPCN</name>
<evidence type="ECO:0000313" key="2">
    <source>
        <dbReference type="RefSeq" id="XP_015595840.1"/>
    </source>
</evidence>
<proteinExistence type="predicted"/>
<keyword evidence="1" id="KW-1185">Reference proteome</keyword>
<dbReference type="RefSeq" id="XP_015595840.1">
    <property type="nucleotide sequence ID" value="XM_015740354.2"/>
</dbReference>
<accession>A0AAJ7BW68</accession>
<sequence>MATNMRIDCVPTRAGTMKDITLAKQDCNKFQVEYDISSEQVLLNQSFKDSPRLKKEISNCDVLALPFTEHLRYQKIRAMSIENENIYKFWKQFLCDLPHSENKFIPKINNKYWRWKNYIKYVPNENYINIKKSMSSGPKLDNVGRLPIPADELPTYRGYRNTGLLLKSKDKINNKKRS</sequence>
<protein>
    <submittedName>
        <fullName evidence="2">Uncharacterized protein LOC107268022</fullName>
    </submittedName>
</protein>
<dbReference type="AlphaFoldDB" id="A0AAJ7BW68"/>
<dbReference type="KEGG" id="ccin:107268022"/>
<dbReference type="GeneID" id="107268022"/>
<gene>
    <name evidence="2" type="primary">LOC107268022</name>
</gene>
<reference evidence="2" key="1">
    <citation type="submission" date="2025-08" db="UniProtKB">
        <authorList>
            <consortium name="RefSeq"/>
        </authorList>
    </citation>
    <scope>IDENTIFICATION</scope>
</reference>
<organism evidence="1 2">
    <name type="scientific">Cephus cinctus</name>
    <name type="common">Wheat stem sawfly</name>
    <dbReference type="NCBI Taxonomy" id="211228"/>
    <lineage>
        <taxon>Eukaryota</taxon>
        <taxon>Metazoa</taxon>
        <taxon>Ecdysozoa</taxon>
        <taxon>Arthropoda</taxon>
        <taxon>Hexapoda</taxon>
        <taxon>Insecta</taxon>
        <taxon>Pterygota</taxon>
        <taxon>Neoptera</taxon>
        <taxon>Endopterygota</taxon>
        <taxon>Hymenoptera</taxon>
        <taxon>Cephoidea</taxon>
        <taxon>Cephidae</taxon>
        <taxon>Cephus</taxon>
    </lineage>
</organism>